<dbReference type="InterPro" id="IPR031348">
    <property type="entry name" value="PigL_N"/>
</dbReference>
<evidence type="ECO:0008006" key="9">
    <source>
        <dbReference type="Google" id="ProtNLM"/>
    </source>
</evidence>
<dbReference type="RefSeq" id="XP_038783248.1">
    <property type="nucleotide sequence ID" value="XM_038933903.1"/>
</dbReference>
<dbReference type="InterPro" id="IPR036770">
    <property type="entry name" value="Ankyrin_rpt-contain_sf"/>
</dbReference>
<keyword evidence="4" id="KW-0175">Coiled coil</keyword>
<dbReference type="Pfam" id="PF24883">
    <property type="entry name" value="NPHP3_N"/>
    <property type="match status" value="1"/>
</dbReference>
<feature type="repeat" description="ANK" evidence="3">
    <location>
        <begin position="1546"/>
        <end position="1578"/>
    </location>
</feature>
<dbReference type="PANTHER" id="PTHR24123">
    <property type="entry name" value="ANKYRIN REPEAT-CONTAINING"/>
    <property type="match status" value="1"/>
</dbReference>
<dbReference type="Gene3D" id="1.25.40.20">
    <property type="entry name" value="Ankyrin repeat-containing domain"/>
    <property type="match status" value="7"/>
</dbReference>
<feature type="repeat" description="ANK" evidence="3">
    <location>
        <begin position="1835"/>
        <end position="1867"/>
    </location>
</feature>
<dbReference type="Gene3D" id="3.40.50.300">
    <property type="entry name" value="P-loop containing nucleotide triphosphate hydrolases"/>
    <property type="match status" value="1"/>
</dbReference>
<organism evidence="7 8">
    <name type="scientific">Alternaria burnsii</name>
    <dbReference type="NCBI Taxonomy" id="1187904"/>
    <lineage>
        <taxon>Eukaryota</taxon>
        <taxon>Fungi</taxon>
        <taxon>Dikarya</taxon>
        <taxon>Ascomycota</taxon>
        <taxon>Pezizomycotina</taxon>
        <taxon>Dothideomycetes</taxon>
        <taxon>Pleosporomycetidae</taxon>
        <taxon>Pleosporales</taxon>
        <taxon>Pleosporineae</taxon>
        <taxon>Pleosporaceae</taxon>
        <taxon>Alternaria</taxon>
        <taxon>Alternaria sect. Alternaria</taxon>
    </lineage>
</organism>
<dbReference type="PROSITE" id="PS50088">
    <property type="entry name" value="ANK_REPEAT"/>
    <property type="match status" value="9"/>
</dbReference>
<gene>
    <name evidence="7" type="ORF">GT037_008856</name>
</gene>
<feature type="coiled-coil region" evidence="4">
    <location>
        <begin position="24"/>
        <end position="51"/>
    </location>
</feature>
<keyword evidence="1" id="KW-0677">Repeat</keyword>
<dbReference type="InterPro" id="IPR027417">
    <property type="entry name" value="P-loop_NTPase"/>
</dbReference>
<dbReference type="GeneID" id="62207081"/>
<evidence type="ECO:0000259" key="6">
    <source>
        <dbReference type="Pfam" id="PF24883"/>
    </source>
</evidence>
<dbReference type="InterPro" id="IPR056884">
    <property type="entry name" value="NPHP3-like_N"/>
</dbReference>
<dbReference type="Pfam" id="PF17111">
    <property type="entry name" value="PigL_N"/>
    <property type="match status" value="1"/>
</dbReference>
<evidence type="ECO:0000256" key="4">
    <source>
        <dbReference type="SAM" id="Coils"/>
    </source>
</evidence>
<feature type="repeat" description="ANK" evidence="3">
    <location>
        <begin position="1512"/>
        <end position="1544"/>
    </location>
</feature>
<dbReference type="Proteomes" id="UP000596902">
    <property type="component" value="Unassembled WGS sequence"/>
</dbReference>
<keyword evidence="2 3" id="KW-0040">ANK repeat</keyword>
<dbReference type="EMBL" id="JAAABM010000014">
    <property type="protein sequence ID" value="KAF7672905.1"/>
    <property type="molecule type" value="Genomic_DNA"/>
</dbReference>
<dbReference type="SUPFAM" id="SSF48403">
    <property type="entry name" value="Ankyrin repeat"/>
    <property type="match status" value="5"/>
</dbReference>
<name>A0A8H7B1J2_9PLEO</name>
<dbReference type="Pfam" id="PF12796">
    <property type="entry name" value="Ank_2"/>
    <property type="match status" value="5"/>
</dbReference>
<dbReference type="PROSITE" id="PS50297">
    <property type="entry name" value="ANK_REP_REGION"/>
    <property type="match status" value="6"/>
</dbReference>
<dbReference type="PANTHER" id="PTHR24123:SF33">
    <property type="entry name" value="PROTEIN HOS4"/>
    <property type="match status" value="1"/>
</dbReference>
<feature type="repeat" description="ANK" evidence="3">
    <location>
        <begin position="1387"/>
        <end position="1419"/>
    </location>
</feature>
<comment type="caution">
    <text evidence="7">The sequence shown here is derived from an EMBL/GenBank/DDBJ whole genome shotgun (WGS) entry which is preliminary data.</text>
</comment>
<feature type="repeat" description="ANK" evidence="3">
    <location>
        <begin position="1901"/>
        <end position="1933"/>
    </location>
</feature>
<feature type="domain" description="Nephrocystin 3-like N-terminal" evidence="6">
    <location>
        <begin position="208"/>
        <end position="371"/>
    </location>
</feature>
<feature type="repeat" description="ANK" evidence="3">
    <location>
        <begin position="1868"/>
        <end position="1900"/>
    </location>
</feature>
<protein>
    <recommendedName>
        <fullName evidence="9">Ankyrin</fullName>
    </recommendedName>
</protein>
<dbReference type="InterPro" id="IPR002110">
    <property type="entry name" value="Ankyrin_rpt"/>
</dbReference>
<evidence type="ECO:0000313" key="8">
    <source>
        <dbReference type="Proteomes" id="UP000596902"/>
    </source>
</evidence>
<feature type="repeat" description="ANK" evidence="3">
    <location>
        <begin position="1802"/>
        <end position="1834"/>
    </location>
</feature>
<feature type="repeat" description="ANK" evidence="3">
    <location>
        <begin position="1655"/>
        <end position="1687"/>
    </location>
</feature>
<reference evidence="7" key="2">
    <citation type="submission" date="2020-08" db="EMBL/GenBank/DDBJ databases">
        <title>Draft Genome Sequence of Cumin Blight Pathogen Alternaria burnsii.</title>
        <authorList>
            <person name="Feng Z."/>
        </authorList>
    </citation>
    <scope>NUCLEOTIDE SEQUENCE</scope>
    <source>
        <strain evidence="7">CBS107.38</strain>
    </source>
</reference>
<feature type="domain" description="Azaphilone pigments biosynthesis cluster protein L N-terminal" evidence="5">
    <location>
        <begin position="1"/>
        <end position="175"/>
    </location>
</feature>
<dbReference type="InterPro" id="IPR051165">
    <property type="entry name" value="Multifunctional_ANK_Repeat"/>
</dbReference>
<evidence type="ECO:0000259" key="5">
    <source>
        <dbReference type="Pfam" id="PF17111"/>
    </source>
</evidence>
<accession>A0A8H7B1J2</accession>
<proteinExistence type="predicted"/>
<evidence type="ECO:0000256" key="2">
    <source>
        <dbReference type="ARBA" id="ARBA00023043"/>
    </source>
</evidence>
<dbReference type="SUPFAM" id="SSF52540">
    <property type="entry name" value="P-loop containing nucleoside triphosphate hydrolases"/>
    <property type="match status" value="1"/>
</dbReference>
<keyword evidence="8" id="KW-1185">Reference proteome</keyword>
<evidence type="ECO:0000313" key="7">
    <source>
        <dbReference type="EMBL" id="KAF7672905.1"/>
    </source>
</evidence>
<evidence type="ECO:0000256" key="3">
    <source>
        <dbReference type="PROSITE-ProRule" id="PRU00023"/>
    </source>
</evidence>
<sequence>MDPLSVAGSIAGLISLSDAIFRKLYHYVKDVKSAEKEVQDLKNEIAALNGVLHNVHLIAQDLETSSLQDISIRPDHINSCLATLYRLDEKMNKAAIFDKGKIRATIHKLSWPFKSVNAKKFIEDIRSHRNHLNFALSADTMAALLQCLSKQDQLLSNVASLETRLRDQQNIDTKIVVNAERQKILDSFLSVNPEDSFRTNTRIRHATTGFWLTGTDEFTKWMQGSNLHLWLSGIPGAGKTILSSLIIQQCLKQATDDRAVAFFYCDYKNTMSQDVVQILSSLASQLARQHESCFQLLKDYDNKLRPQHQLRRSPEVDELTDLLRKMSDHFEDVRLIVDGLDECNEQAGAVASTLRSLGDGHAVISMCFLSRDELDIRTELEAPMFEHIEIAAHTEDVEHYVRSEIEERLKKKKLRLKSRELKDEIVHQLVTRAQGMFRWVSCQLDHLCELPTDALRRKALTCLPSTLNETYARVLMRVEKSARPLVRRTLQWIAYAERPALSDEQLLEIVAIDEDDEDLDPEACPDLEDLLRYCGSLVRRTSGSIYDYTNNSWCASTILELAHFTVQEFLEAIIPNDTELNEFRLSSIDKLTLAKTCLNYLCLPSFNRPPVDFEKDYEDHPFYEHVSRHLIIYVHRFAHEEDLQKRLQRLFRPPKSHSLTRFVLHNIQNPGIELRKEGRFNKVCSYEFGSIHVAAMLRLGTVCQWLIDEGCDANQKSMLGTPLELAIFDTSFERKIYRDFHNPPPPLRLQLGLSDDDGQGILSVLLKNGAIWNTEGVDTKALYPAVSSVTMEEDLVEMLRHGMPLLTETIERLEKVPDSRLIKKFSDVIHDAENAKIPLEVKLRVLDLARTRHIELEASGLPVDTTRSAMKMLSDKAYAEAIVYTAKYGPVSNLVHLTTDERFTVDMKGLCHSATLLHIAAEHNSTQCMELLLDKHFDAAHLDKHGRSVLHCAIDSGVQEVALLRRLVQSNATEIVDCDGRSVWHVTAKEGRLDVLDILITELGSNHPFLCMQSKLGRTPLLEAVLYRQRHIASRILRSLPAEKTFAVDPQVVHSAVATGLEDIFRELVEMGASLDIRSDQNQSALYFITQETTPGILRTLLDHGLEVDRLDSYGRSPFLDFLEVDQHSQRLEALGYSKSDSTSLDLSVMELLITPFCAMTQDKTGNLAWFYFCTKTIPHCLLRQALSTELGTLIGLLDVLIERGVLKVYEEATTNSGIALSIKACLDTVSKTNIEDQETILPFVKAVLGHVPKTTTVKSLFATHPEAVRLLIWSMTQSDNDALKQLLGLGIDVHATCEDYGGNSAIDIAIEGTIKEKTFDMILTHADPVRIPKLHADGSLRHFVLCVSPKLIQEPVKEMELPTATNISKLKAILKRGVDPNVKDSHCRTTAHSAAQRGDLECIKVLVAYHADLTITSDFGWTAIHEAVANGNIFITKYVRQLLQDQDKWERCVAFSVPLSALNDAPLGPLPQVTYHHGTLAHLAVYNHSSEMLQFLQDNDLVDNINATTQEGATPLHFAVCISHPQTTRWLLNNGADVNAKCGIHNTSALHVAFRLGCLDNAIALVEAGADFSADSAGITPEMQVDPTICADLLELLPNIGVPIPPTVMEGIRRRHQLKSSGNLFRAIVNGDFDACRSIIAAAPCFPKRVKKGTRYTPLIVALVHNQLDIAKLFLDHGASTNGVSREEVDRMSFEASALEIAVKKPMFNSLLEQLLEQCLSHETHWSQRFGYWRPFHIAAAYNPGAIEILASHVLAHVALFRGSLHSTFSTFDISPSSTLKAGLERYATDIDAVSLTGLESGFTTLHVAITSGNSEAVDVLLKYGVDAGVKDENGFSPLHYAAAADNSILVEKLLKAGARLDAIDFFQKTPLISAARRGAVQAASTLVEHGADLVTTDLAGQTALHHAARKQKLGMFMFLLDAGSDAYQLDDKRHSPVYYALSQAQLATYVYARCLSLAHIFCADIAPKLGPGIHALRSFLCYCSETTRRSYLTMATEDGDTVFIDHAIYDGPDYIQVCIKAGAQLEATRNNGDTALLAACRAGRIPSVAYLVRHGAKLEYGYQGRAFNAYIAASRHPEIVRWLLVERWTEQGKLGSEPANSGEEAQCQPWTGVRTVKIPLRGDYERPEGLSLLDHVKYLHGVAKGGWRILVPLGWDTIANLVQLPGEV</sequence>
<feature type="repeat" description="ANK" evidence="3">
    <location>
        <begin position="2033"/>
        <end position="2065"/>
    </location>
</feature>
<dbReference type="SMART" id="SM00248">
    <property type="entry name" value="ANK"/>
    <property type="match status" value="20"/>
</dbReference>
<evidence type="ECO:0000256" key="1">
    <source>
        <dbReference type="ARBA" id="ARBA00022737"/>
    </source>
</evidence>
<reference evidence="7" key="1">
    <citation type="submission" date="2020-01" db="EMBL/GenBank/DDBJ databases">
        <authorList>
            <person name="Feng Z.H.Z."/>
        </authorList>
    </citation>
    <scope>NUCLEOTIDE SEQUENCE</scope>
    <source>
        <strain evidence="7">CBS107.38</strain>
    </source>
</reference>